<feature type="transmembrane region" description="Helical" evidence="1">
    <location>
        <begin position="76"/>
        <end position="97"/>
    </location>
</feature>
<keyword evidence="1" id="KW-0472">Membrane</keyword>
<organism evidence="2 3">
    <name type="scientific">Anditalea andensis</name>
    <dbReference type="NCBI Taxonomy" id="1048983"/>
    <lineage>
        <taxon>Bacteria</taxon>
        <taxon>Pseudomonadati</taxon>
        <taxon>Bacteroidota</taxon>
        <taxon>Cytophagia</taxon>
        <taxon>Cytophagales</taxon>
        <taxon>Cytophagaceae</taxon>
        <taxon>Anditalea</taxon>
    </lineage>
</organism>
<feature type="transmembrane region" description="Helical" evidence="1">
    <location>
        <begin position="109"/>
        <end position="131"/>
    </location>
</feature>
<keyword evidence="1" id="KW-1133">Transmembrane helix</keyword>
<reference evidence="2 3" key="1">
    <citation type="submission" date="2014-04" db="EMBL/GenBank/DDBJ databases">
        <title>Characterization and application of a salt tolerant electro-active bacterium.</title>
        <authorList>
            <person name="Yang L."/>
            <person name="Wei S."/>
            <person name="Tay Q.X.M."/>
        </authorList>
    </citation>
    <scope>NUCLEOTIDE SEQUENCE [LARGE SCALE GENOMIC DNA]</scope>
    <source>
        <strain evidence="2 3">LY1</strain>
    </source>
</reference>
<feature type="transmembrane region" description="Helical" evidence="1">
    <location>
        <begin position="5"/>
        <end position="25"/>
    </location>
</feature>
<dbReference type="RefSeq" id="WP_035075307.1">
    <property type="nucleotide sequence ID" value="NZ_JMIH01000022.1"/>
</dbReference>
<feature type="transmembrane region" description="Helical" evidence="1">
    <location>
        <begin position="31"/>
        <end position="55"/>
    </location>
</feature>
<gene>
    <name evidence="2" type="ORF">EL17_13590</name>
</gene>
<proteinExistence type="predicted"/>
<dbReference type="Pfam" id="PF14108">
    <property type="entry name" value="ABA4-like"/>
    <property type="match status" value="1"/>
</dbReference>
<keyword evidence="3" id="KW-1185">Reference proteome</keyword>
<evidence type="ECO:0000313" key="2">
    <source>
        <dbReference type="EMBL" id="KEO73371.1"/>
    </source>
</evidence>
<dbReference type="AlphaFoldDB" id="A0A074KTR8"/>
<dbReference type="OrthoDB" id="345237at2"/>
<name>A0A074KTR8_9BACT</name>
<accession>A0A074KTR8</accession>
<evidence type="ECO:0000313" key="3">
    <source>
        <dbReference type="Proteomes" id="UP000027821"/>
    </source>
</evidence>
<dbReference type="Proteomes" id="UP000027821">
    <property type="component" value="Unassembled WGS sequence"/>
</dbReference>
<sequence>MDLDLVFSIASALALISWVVLFVFYENPVIYPVLLSGVIFFLAVLYLYFISVGLTEGGEGGFGSLDDVRQLFDSDHALLAGWIHYLVFDLFVGMWMANDTFILKINKWLLLPCLFFTFMMGPVGLLLYLIVRAIRIGKFTQYPFFRKSKKQLI</sequence>
<dbReference type="STRING" id="1048983.EL17_13590"/>
<keyword evidence="1" id="KW-0812">Transmembrane</keyword>
<evidence type="ECO:0000256" key="1">
    <source>
        <dbReference type="SAM" id="Phobius"/>
    </source>
</evidence>
<comment type="caution">
    <text evidence="2">The sequence shown here is derived from an EMBL/GenBank/DDBJ whole genome shotgun (WGS) entry which is preliminary data.</text>
</comment>
<dbReference type="eggNOG" id="ENOG5032Z94">
    <property type="taxonomic scope" value="Bacteria"/>
</dbReference>
<dbReference type="InterPro" id="IPR025461">
    <property type="entry name" value="ABA4-like"/>
</dbReference>
<dbReference type="EMBL" id="JMIH01000022">
    <property type="protein sequence ID" value="KEO73371.1"/>
    <property type="molecule type" value="Genomic_DNA"/>
</dbReference>
<protein>
    <submittedName>
        <fullName evidence="2">Membrane protein</fullName>
    </submittedName>
</protein>